<evidence type="ECO:0000313" key="2">
    <source>
        <dbReference type="Proteomes" id="UP000018545"/>
    </source>
</evidence>
<dbReference type="Proteomes" id="UP000018545">
    <property type="component" value="Chromosome"/>
</dbReference>
<gene>
    <name evidence="1" type="ORF">P262_02543</name>
</gene>
<evidence type="ECO:0000313" key="1">
    <source>
        <dbReference type="EMBL" id="AHB70171.1"/>
    </source>
</evidence>
<dbReference type="AlphaFoldDB" id="V5TY28"/>
<dbReference type="HOGENOM" id="CLU_3327011_0_0_6"/>
<dbReference type="KEGG" id="csi:P262_02543"/>
<reference evidence="1 2" key="1">
    <citation type="journal article" date="2014" name="Genome Announc.">
        <title>Complete Genome Sequence of Cronobacter sakazakii Strain CMCC 45402.</title>
        <authorList>
            <person name="Zhao Z."/>
            <person name="Wang L."/>
            <person name="Wang B."/>
            <person name="Liang H."/>
            <person name="Ye Q."/>
            <person name="Zeng M."/>
        </authorList>
    </citation>
    <scope>NUCLEOTIDE SEQUENCE [LARGE SCALE GENOMIC DNA]</scope>
    <source>
        <strain evidence="2">45402</strain>
    </source>
</reference>
<accession>V5TY28</accession>
<dbReference type="EMBL" id="CP006731">
    <property type="protein sequence ID" value="AHB70171.1"/>
    <property type="molecule type" value="Genomic_DNA"/>
</dbReference>
<proteinExistence type="predicted"/>
<organism evidence="1 2">
    <name type="scientific">Cronobacter malonaticus</name>
    <dbReference type="NCBI Taxonomy" id="413503"/>
    <lineage>
        <taxon>Bacteria</taxon>
        <taxon>Pseudomonadati</taxon>
        <taxon>Pseudomonadota</taxon>
        <taxon>Gammaproteobacteria</taxon>
        <taxon>Enterobacterales</taxon>
        <taxon>Enterobacteriaceae</taxon>
        <taxon>Cronobacter</taxon>
    </lineage>
</organism>
<protein>
    <submittedName>
        <fullName evidence="1">Uncharacterized protein</fullName>
    </submittedName>
</protein>
<sequence>MNESLILNANSNHIQQLSPVLHRFSGEPLKNPALMLRI</sequence>
<name>V5TY28_9ENTR</name>